<reference evidence="7" key="1">
    <citation type="journal article" date="2005" name="PLoS Biol.">
        <title>The genomes of Oryza sativa: a history of duplications.</title>
        <authorList>
            <person name="Yu J."/>
            <person name="Wang J."/>
            <person name="Lin W."/>
            <person name="Li S."/>
            <person name="Li H."/>
            <person name="Zhou J."/>
            <person name="Ni P."/>
            <person name="Dong W."/>
            <person name="Hu S."/>
            <person name="Zeng C."/>
            <person name="Zhang J."/>
            <person name="Zhang Y."/>
            <person name="Li R."/>
            <person name="Xu Z."/>
            <person name="Li S."/>
            <person name="Li X."/>
            <person name="Zheng H."/>
            <person name="Cong L."/>
            <person name="Lin L."/>
            <person name="Yin J."/>
            <person name="Geng J."/>
            <person name="Li G."/>
            <person name="Shi J."/>
            <person name="Liu J."/>
            <person name="Lv H."/>
            <person name="Li J."/>
            <person name="Wang J."/>
            <person name="Deng Y."/>
            <person name="Ran L."/>
            <person name="Shi X."/>
            <person name="Wang X."/>
            <person name="Wu Q."/>
            <person name="Li C."/>
            <person name="Ren X."/>
            <person name="Wang J."/>
            <person name="Wang X."/>
            <person name="Li D."/>
            <person name="Liu D."/>
            <person name="Zhang X."/>
            <person name="Ji Z."/>
            <person name="Zhao W."/>
            <person name="Sun Y."/>
            <person name="Zhang Z."/>
            <person name="Bao J."/>
            <person name="Han Y."/>
            <person name="Dong L."/>
            <person name="Ji J."/>
            <person name="Chen P."/>
            <person name="Wu S."/>
            <person name="Liu J."/>
            <person name="Xiao Y."/>
            <person name="Bu D."/>
            <person name="Tan J."/>
            <person name="Yang L."/>
            <person name="Ye C."/>
            <person name="Zhang J."/>
            <person name="Xu J."/>
            <person name="Zhou Y."/>
            <person name="Yu Y."/>
            <person name="Zhang B."/>
            <person name="Zhuang S."/>
            <person name="Wei H."/>
            <person name="Liu B."/>
            <person name="Lei M."/>
            <person name="Yu H."/>
            <person name="Li Y."/>
            <person name="Xu H."/>
            <person name="Wei S."/>
            <person name="He X."/>
            <person name="Fang L."/>
            <person name="Zhang Z."/>
            <person name="Zhang Y."/>
            <person name="Huang X."/>
            <person name="Su Z."/>
            <person name="Tong W."/>
            <person name="Li J."/>
            <person name="Tong Z."/>
            <person name="Li S."/>
            <person name="Ye J."/>
            <person name="Wang L."/>
            <person name="Fang L."/>
            <person name="Lei T."/>
            <person name="Chen C."/>
            <person name="Chen H."/>
            <person name="Xu Z."/>
            <person name="Li H."/>
            <person name="Huang H."/>
            <person name="Zhang F."/>
            <person name="Xu H."/>
            <person name="Li N."/>
            <person name="Zhao C."/>
            <person name="Li S."/>
            <person name="Dong L."/>
            <person name="Huang Y."/>
            <person name="Li L."/>
            <person name="Xi Y."/>
            <person name="Qi Q."/>
            <person name="Li W."/>
            <person name="Zhang B."/>
            <person name="Hu W."/>
            <person name="Zhang Y."/>
            <person name="Tian X."/>
            <person name="Jiao Y."/>
            <person name="Liang X."/>
            <person name="Jin J."/>
            <person name="Gao L."/>
            <person name="Zheng W."/>
            <person name="Hao B."/>
            <person name="Liu S."/>
            <person name="Wang W."/>
            <person name="Yuan L."/>
            <person name="Cao M."/>
            <person name="McDermott J."/>
            <person name="Samudrala R."/>
            <person name="Wang J."/>
            <person name="Wong G.K."/>
            <person name="Yang H."/>
        </authorList>
    </citation>
    <scope>NUCLEOTIDE SEQUENCE [LARGE SCALE GENOMIC DNA]</scope>
</reference>
<keyword evidence="5" id="KW-0560">Oxidoreductase</keyword>
<dbReference type="Gene3D" id="1.10.630.10">
    <property type="entry name" value="Cytochrome P450"/>
    <property type="match status" value="2"/>
</dbReference>
<evidence type="ECO:0000256" key="3">
    <source>
        <dbReference type="ARBA" id="ARBA00022989"/>
    </source>
</evidence>
<dbReference type="InterPro" id="IPR002401">
    <property type="entry name" value="Cyt_P450_E_grp-I"/>
</dbReference>
<dbReference type="Proteomes" id="UP000007752">
    <property type="component" value="Chromosome 10"/>
</dbReference>
<dbReference type="PROSITE" id="PS00086">
    <property type="entry name" value="CYTOCHROME_P450"/>
    <property type="match status" value="1"/>
</dbReference>
<keyword evidence="6" id="KW-0732">Signal</keyword>
<evidence type="ECO:0000256" key="6">
    <source>
        <dbReference type="SAM" id="SignalP"/>
    </source>
</evidence>
<organism evidence="7">
    <name type="scientific">Oryza sativa subsp. japonica</name>
    <name type="common">Rice</name>
    <dbReference type="NCBI Taxonomy" id="39947"/>
    <lineage>
        <taxon>Eukaryota</taxon>
        <taxon>Viridiplantae</taxon>
        <taxon>Streptophyta</taxon>
        <taxon>Embryophyta</taxon>
        <taxon>Tracheophyta</taxon>
        <taxon>Spermatophyta</taxon>
        <taxon>Magnoliopsida</taxon>
        <taxon>Liliopsida</taxon>
        <taxon>Poales</taxon>
        <taxon>Poaceae</taxon>
        <taxon>BOP clade</taxon>
        <taxon>Oryzoideae</taxon>
        <taxon>Oryzeae</taxon>
        <taxon>Oryzinae</taxon>
        <taxon>Oryza</taxon>
        <taxon>Oryza sativa</taxon>
    </lineage>
</organism>
<accession>B9G7N9</accession>
<protein>
    <submittedName>
        <fullName evidence="7">Uncharacterized protein</fullName>
    </submittedName>
</protein>
<dbReference type="EMBL" id="CM000147">
    <property type="protein sequence ID" value="EEE50624.1"/>
    <property type="molecule type" value="Genomic_DNA"/>
</dbReference>
<evidence type="ECO:0000256" key="4">
    <source>
        <dbReference type="PIRSR" id="PIRSR602401-1"/>
    </source>
</evidence>
<keyword evidence="4 5" id="KW-0349">Heme</keyword>
<proteinExistence type="inferred from homology"/>
<dbReference type="AlphaFoldDB" id="B9G7N9"/>
<dbReference type="GO" id="GO:0005506">
    <property type="term" value="F:iron ion binding"/>
    <property type="evidence" value="ECO:0007669"/>
    <property type="project" value="InterPro"/>
</dbReference>
<dbReference type="InterPro" id="IPR017972">
    <property type="entry name" value="Cyt_P450_CS"/>
</dbReference>
<dbReference type="InterPro" id="IPR001128">
    <property type="entry name" value="Cyt_P450"/>
</dbReference>
<dbReference type="GO" id="GO:0020037">
    <property type="term" value="F:heme binding"/>
    <property type="evidence" value="ECO:0007669"/>
    <property type="project" value="InterPro"/>
</dbReference>
<evidence type="ECO:0000313" key="7">
    <source>
        <dbReference type="EMBL" id="EEE50624.1"/>
    </source>
</evidence>
<dbReference type="PRINTS" id="PR00385">
    <property type="entry name" value="P450"/>
</dbReference>
<dbReference type="SUPFAM" id="SSF48264">
    <property type="entry name" value="Cytochrome P450"/>
    <property type="match status" value="1"/>
</dbReference>
<dbReference type="GO" id="GO:0016705">
    <property type="term" value="F:oxidoreductase activity, acting on paired donors, with incorporation or reduction of molecular oxygen"/>
    <property type="evidence" value="ECO:0007669"/>
    <property type="project" value="InterPro"/>
</dbReference>
<sequence>MACALSLLSVYLLDLLAQSRRRLPPGPHPLPLIGSLHLLGDQPHRSLAGLAKTYGPLMSLRLGAVTTVVVSSPDVAREFLQKHDAVFATRSAPDASAGSPNLSDFFPALAAADLQGWRRRLAGLFERLRRVFDAEIEHRRRVVGKEHGKVKDDFLRVLLRLAARDDDTAGLHDDALQSIFTDLFAAGSDTSSSTVEWAMAELLRNPLPMAKACDELQRVIGSTRRIEESDIGRLPYLQAVIKETFRLHPPVPFLLPRQATTTIQILGYTIPKGAKVFINVWAMGRDKDIWPEAEKFMPERFLERATDFKGADFELIPFGAGRRICPGLPLAVRMVHVVLASLLINFKWRLPVKVERDGVNMTEKFGVTLAKAIPLCAMATST</sequence>
<feature type="signal peptide" evidence="6">
    <location>
        <begin position="1"/>
        <end position="17"/>
    </location>
</feature>
<keyword evidence="3" id="KW-1133">Transmembrane helix</keyword>
<comment type="similarity">
    <text evidence="1 5">Belongs to the cytochrome P450 family.</text>
</comment>
<evidence type="ECO:0000256" key="2">
    <source>
        <dbReference type="ARBA" id="ARBA00022692"/>
    </source>
</evidence>
<keyword evidence="5" id="KW-0503">Monooxygenase</keyword>
<comment type="cofactor">
    <cofactor evidence="4">
        <name>heme</name>
        <dbReference type="ChEBI" id="CHEBI:30413"/>
    </cofactor>
</comment>
<keyword evidence="3" id="KW-0472">Membrane</keyword>
<evidence type="ECO:0000256" key="5">
    <source>
        <dbReference type="RuleBase" id="RU000461"/>
    </source>
</evidence>
<keyword evidence="4 5" id="KW-0408">Iron</keyword>
<evidence type="ECO:0000256" key="1">
    <source>
        <dbReference type="ARBA" id="ARBA00010617"/>
    </source>
</evidence>
<dbReference type="PRINTS" id="PR00463">
    <property type="entry name" value="EP450I"/>
</dbReference>
<dbReference type="Pfam" id="PF00067">
    <property type="entry name" value="p450"/>
    <property type="match status" value="2"/>
</dbReference>
<keyword evidence="4 5" id="KW-0479">Metal-binding</keyword>
<dbReference type="InterPro" id="IPR036396">
    <property type="entry name" value="Cyt_P450_sf"/>
</dbReference>
<dbReference type="GO" id="GO:0004497">
    <property type="term" value="F:monooxygenase activity"/>
    <property type="evidence" value="ECO:0007669"/>
    <property type="project" value="UniProtKB-KW"/>
</dbReference>
<gene>
    <name evidence="7" type="ORF">OsJ_30828</name>
</gene>
<dbReference type="PANTHER" id="PTHR47950">
    <property type="entry name" value="CYTOCHROME P450, FAMILY 76, SUBFAMILY C, POLYPEPTIDE 5-RELATED"/>
    <property type="match status" value="1"/>
</dbReference>
<keyword evidence="2" id="KW-0812">Transmembrane</keyword>
<dbReference type="PANTHER" id="PTHR47950:SF48">
    <property type="entry name" value="CYTOCHROME P450 FAMILY PROTEIN, EXPRESSED"/>
    <property type="match status" value="1"/>
</dbReference>
<feature type="binding site" description="axial binding residue" evidence="4">
    <location>
        <position position="325"/>
    </location>
    <ligand>
        <name>heme</name>
        <dbReference type="ChEBI" id="CHEBI:30413"/>
    </ligand>
    <ligandPart>
        <name>Fe</name>
        <dbReference type="ChEBI" id="CHEBI:18248"/>
    </ligandPart>
</feature>
<name>B9G7N9_ORYSJ</name>
<feature type="chain" id="PRO_5002884366" evidence="6">
    <location>
        <begin position="18"/>
        <end position="382"/>
    </location>
</feature>
<dbReference type="FunFam" id="1.10.630.10:FF:000138">
    <property type="entry name" value="Os10g0167200 protein"/>
    <property type="match status" value="1"/>
</dbReference>
<reference evidence="7" key="2">
    <citation type="submission" date="2008-12" db="EMBL/GenBank/DDBJ databases">
        <title>Improved gene annotation of the rice (Oryza sativa) genomes.</title>
        <authorList>
            <person name="Wang J."/>
            <person name="Li R."/>
            <person name="Fan W."/>
            <person name="Huang Q."/>
            <person name="Zhang J."/>
            <person name="Zhou Y."/>
            <person name="Hu Y."/>
            <person name="Zi S."/>
            <person name="Li J."/>
            <person name="Ni P."/>
            <person name="Zheng H."/>
            <person name="Zhang Y."/>
            <person name="Zhao M."/>
            <person name="Hao Q."/>
            <person name="McDermott J."/>
            <person name="Samudrala R."/>
            <person name="Kristiansen K."/>
            <person name="Wong G.K.-S."/>
        </authorList>
    </citation>
    <scope>NUCLEOTIDE SEQUENCE</scope>
</reference>